<organism evidence="3 4">
    <name type="scientific">Enhygromyxa salina</name>
    <dbReference type="NCBI Taxonomy" id="215803"/>
    <lineage>
        <taxon>Bacteria</taxon>
        <taxon>Pseudomonadati</taxon>
        <taxon>Myxococcota</taxon>
        <taxon>Polyangia</taxon>
        <taxon>Nannocystales</taxon>
        <taxon>Nannocystaceae</taxon>
        <taxon>Enhygromyxa</taxon>
    </lineage>
</organism>
<dbReference type="EMBL" id="PVNL01000123">
    <property type="protein sequence ID" value="PRP98812.1"/>
    <property type="molecule type" value="Genomic_DNA"/>
</dbReference>
<dbReference type="InterPro" id="IPR032675">
    <property type="entry name" value="LRR_dom_sf"/>
</dbReference>
<evidence type="ECO:0000313" key="4">
    <source>
        <dbReference type="Proteomes" id="UP000238823"/>
    </source>
</evidence>
<name>A0A2S9Y119_9BACT</name>
<protein>
    <submittedName>
        <fullName evidence="3">Internalin-A</fullName>
    </submittedName>
</protein>
<dbReference type="SUPFAM" id="SSF52058">
    <property type="entry name" value="L domain-like"/>
    <property type="match status" value="1"/>
</dbReference>
<dbReference type="PANTHER" id="PTHR46652">
    <property type="entry name" value="LEUCINE-RICH REPEAT AND IQ DOMAIN-CONTAINING PROTEIN 1-RELATED"/>
    <property type="match status" value="1"/>
</dbReference>
<keyword evidence="1" id="KW-0433">Leucine-rich repeat</keyword>
<accession>A0A2S9Y119</accession>
<dbReference type="PANTHER" id="PTHR46652:SF3">
    <property type="entry name" value="LEUCINE-RICH REPEAT-CONTAINING PROTEIN 9"/>
    <property type="match status" value="1"/>
</dbReference>
<reference evidence="3 4" key="1">
    <citation type="submission" date="2018-03" db="EMBL/GenBank/DDBJ databases">
        <title>Draft Genome Sequences of the Obligatory Marine Myxobacteria Enhygromyxa salina SWB007.</title>
        <authorList>
            <person name="Poehlein A."/>
            <person name="Moghaddam J.A."/>
            <person name="Harms H."/>
            <person name="Alanjari M."/>
            <person name="Koenig G.M."/>
            <person name="Daniel R."/>
            <person name="Schaeberle T.F."/>
        </authorList>
    </citation>
    <scope>NUCLEOTIDE SEQUENCE [LARGE SCALE GENOMIC DNA]</scope>
    <source>
        <strain evidence="3 4">SWB007</strain>
    </source>
</reference>
<dbReference type="Gene3D" id="3.80.10.10">
    <property type="entry name" value="Ribonuclease Inhibitor"/>
    <property type="match status" value="2"/>
</dbReference>
<comment type="caution">
    <text evidence="3">The sequence shown here is derived from an EMBL/GenBank/DDBJ whole genome shotgun (WGS) entry which is preliminary data.</text>
</comment>
<keyword evidence="2" id="KW-0677">Repeat</keyword>
<evidence type="ECO:0000256" key="1">
    <source>
        <dbReference type="ARBA" id="ARBA00022614"/>
    </source>
</evidence>
<dbReference type="AlphaFoldDB" id="A0A2S9Y119"/>
<evidence type="ECO:0000256" key="2">
    <source>
        <dbReference type="ARBA" id="ARBA00022737"/>
    </source>
</evidence>
<proteinExistence type="predicted"/>
<dbReference type="InterPro" id="IPR050836">
    <property type="entry name" value="SDS22/Internalin_LRR"/>
</dbReference>
<gene>
    <name evidence="3" type="primary">inlA_4</name>
    <name evidence="3" type="ORF">ENSA7_64440</name>
</gene>
<sequence length="514" mass="54826">MLAGVVAACVSHQPGAGPPDDHRSGVTADREVAHALSDVAVEHPGELLLLPHGVAESVGSVTIAWLSSDDDLDVLCGLPRLETLTIKQAFTTRVELSCEFPRLEQLTVAGAAVQGVAPNASLPALIELRVSDTSVTGIAGLPSAPQLRSLSMDSVPHFSWEQLRSFSGLEHLSARDTDFSDVDLAALVGLPLRTLDLSYTKLSTLKHLAEMRTLLTLSINGVDLQDGALKRIPESVAELSLINLEIDPSDLAHLAQVSKLTLNASRLPDVTLLPLPKLRQLALRGADVRALSVGSSQLQILDATAAARLQQIECIPGCAPEVLRLSETVVSSMPAQMSLANLHTLSLDHTLLADFGFLEQSVRLRELSLGHTSIVDLTVLSTAQELVSLDIRCTDVDNLAPISELDLSEVVASGTHITVIPARLLRSLTMLDLYNTPLASLAGEVEHCALRRLDLAYTDFHDLGRLGACVELQSLQLCGAGGRAVRAVEVSPVLRAAVDRECQAVGFIDECIRP</sequence>
<dbReference type="Proteomes" id="UP000238823">
    <property type="component" value="Unassembled WGS sequence"/>
</dbReference>
<evidence type="ECO:0000313" key="3">
    <source>
        <dbReference type="EMBL" id="PRP98812.1"/>
    </source>
</evidence>